<evidence type="ECO:0000256" key="1">
    <source>
        <dbReference type="ARBA" id="ARBA00022729"/>
    </source>
</evidence>
<reference evidence="2" key="2">
    <citation type="submission" date="2020-05" db="UniProtKB">
        <authorList>
            <consortium name="EnsemblMetazoa"/>
        </authorList>
    </citation>
    <scope>IDENTIFICATION</scope>
    <source>
        <strain evidence="2">LVP_AGWG</strain>
    </source>
</reference>
<proteinExistence type="predicted"/>
<dbReference type="PANTHER" id="PTHR24373">
    <property type="entry name" value="SLIT RELATED LEUCINE-RICH REPEAT NEURONAL PROTEIN"/>
    <property type="match status" value="1"/>
</dbReference>
<evidence type="ECO:0000313" key="2">
    <source>
        <dbReference type="EnsemblMetazoa" id="AAEL000387-PB"/>
    </source>
</evidence>
<reference evidence="2 3" key="1">
    <citation type="submission" date="2017-06" db="EMBL/GenBank/DDBJ databases">
        <title>Aedes aegypti genome working group (AGWG) sequencing and assembly.</title>
        <authorList>
            <consortium name="Aedes aegypti Genome Working Group (AGWG)"/>
            <person name="Matthews B.J."/>
        </authorList>
    </citation>
    <scope>NUCLEOTIDE SEQUENCE [LARGE SCALE GENOMIC DNA]</scope>
    <source>
        <strain evidence="2 3">LVP_AGWG</strain>
    </source>
</reference>
<dbReference type="Proteomes" id="UP000008820">
    <property type="component" value="Chromosome 3"/>
</dbReference>
<dbReference type="Pfam" id="PF13855">
    <property type="entry name" value="LRR_8"/>
    <property type="match status" value="1"/>
</dbReference>
<dbReference type="InterPro" id="IPR032675">
    <property type="entry name" value="LRR_dom_sf"/>
</dbReference>
<dbReference type="InterPro" id="IPR050328">
    <property type="entry name" value="Dev_Immune_Receptor"/>
</dbReference>
<dbReference type="AlphaFoldDB" id="A0A6I8T3D2"/>
<sequence length="412" mass="47367">MGSSGRKFFGITIGVLLALSSSHLVFSQQCSNHYNSEQCSIHDLQLNSSNLGSFKFPVHANIELVNVKIDYFSPEVVQRMRWVSKLTISQGSVSKIFLKDDLQELIATSSLTHDVIIGETENEELERLTITQNQLESIPKNVEKLKTLTVLDLSYNKIEVVDLDELNGLGKLTYVDLSSNRIYYLTAVNSFELPRLETFKLDNNYLMEIDFDAWTMPSLTTLSIMSNSLKYIKDFKTENFPSLRTYQDYSNLFDCRWRAGFISMLQAWEQLENYYYQAQDCHKSVQLSAAVYRMLNIRDIRNNTIDLEDKEQLQSQLTTMLDTEQKQSRHIESLTKLVKEQTEQLEAVSTELQAQQTTIDGLLSQIEELKQLVAEIKQSAVPTGRTVPKGLRARMIQEIEEVIRRNLVEVED</sequence>
<dbReference type="PANTHER" id="PTHR24373:SF275">
    <property type="entry name" value="TIR DOMAIN-CONTAINING PROTEIN"/>
    <property type="match status" value="1"/>
</dbReference>
<organism evidence="2 3">
    <name type="scientific">Aedes aegypti</name>
    <name type="common">Yellowfever mosquito</name>
    <name type="synonym">Culex aegypti</name>
    <dbReference type="NCBI Taxonomy" id="7159"/>
    <lineage>
        <taxon>Eukaryota</taxon>
        <taxon>Metazoa</taxon>
        <taxon>Ecdysozoa</taxon>
        <taxon>Arthropoda</taxon>
        <taxon>Hexapoda</taxon>
        <taxon>Insecta</taxon>
        <taxon>Pterygota</taxon>
        <taxon>Neoptera</taxon>
        <taxon>Endopterygota</taxon>
        <taxon>Diptera</taxon>
        <taxon>Nematocera</taxon>
        <taxon>Culicoidea</taxon>
        <taxon>Culicidae</taxon>
        <taxon>Culicinae</taxon>
        <taxon>Aedini</taxon>
        <taxon>Aedes</taxon>
        <taxon>Stegomyia</taxon>
    </lineage>
</organism>
<dbReference type="InterPro" id="IPR001611">
    <property type="entry name" value="Leu-rich_rpt"/>
</dbReference>
<keyword evidence="3" id="KW-1185">Reference proteome</keyword>
<dbReference type="PROSITE" id="PS51450">
    <property type="entry name" value="LRR"/>
    <property type="match status" value="1"/>
</dbReference>
<keyword evidence="1" id="KW-0732">Signal</keyword>
<dbReference type="InParanoid" id="A0A6I8T3D2"/>
<dbReference type="SUPFAM" id="SSF52058">
    <property type="entry name" value="L domain-like"/>
    <property type="match status" value="1"/>
</dbReference>
<name>A0A6I8T3D2_AEDAE</name>
<dbReference type="OrthoDB" id="676979at2759"/>
<dbReference type="Gene3D" id="3.80.10.10">
    <property type="entry name" value="Ribonuclease Inhibitor"/>
    <property type="match status" value="1"/>
</dbReference>
<evidence type="ECO:0000313" key="3">
    <source>
        <dbReference type="Proteomes" id="UP000008820"/>
    </source>
</evidence>
<dbReference type="EnsemblMetazoa" id="AAEL000387-RB">
    <property type="protein sequence ID" value="AAEL000387-PB"/>
    <property type="gene ID" value="AAEL000387"/>
</dbReference>
<gene>
    <name evidence="2" type="primary">5576315</name>
</gene>
<protein>
    <submittedName>
        <fullName evidence="2">Uncharacterized protein</fullName>
    </submittedName>
</protein>
<accession>A0A6I8T3D2</accession>